<keyword evidence="1" id="KW-0449">Lipoprotein</keyword>
<dbReference type="EMBL" id="CP000236">
    <property type="protein sequence ID" value="ABD44988.1"/>
    <property type="molecule type" value="Genomic_DNA"/>
</dbReference>
<dbReference type="PROSITE" id="PS51257">
    <property type="entry name" value="PROKAR_LIPOPROTEIN"/>
    <property type="match status" value="1"/>
</dbReference>
<dbReference type="STRING" id="205920.ECH_0482"/>
<dbReference type="Proteomes" id="UP000008320">
    <property type="component" value="Chromosome"/>
</dbReference>
<keyword evidence="2" id="KW-1185">Reference proteome</keyword>
<dbReference type="KEGG" id="ech:ECH_0482"/>
<gene>
    <name evidence="1" type="ordered locus">ECH_0482</name>
</gene>
<protein>
    <submittedName>
        <fullName evidence="1">Lipoprotein</fullName>
    </submittedName>
</protein>
<dbReference type="InterPro" id="IPR029062">
    <property type="entry name" value="Class_I_gatase-like"/>
</dbReference>
<accession>Q2GGY5</accession>
<evidence type="ECO:0000313" key="1">
    <source>
        <dbReference type="EMBL" id="ABD44988.1"/>
    </source>
</evidence>
<dbReference type="RefSeq" id="WP_006011234.1">
    <property type="nucleotide sequence ID" value="NC_007799.1"/>
</dbReference>
<dbReference type="eggNOG" id="COG2071">
    <property type="taxonomic scope" value="Bacteria"/>
</dbReference>
<name>Q2GGY5_EHRCR</name>
<evidence type="ECO:0000313" key="2">
    <source>
        <dbReference type="Proteomes" id="UP000008320"/>
    </source>
</evidence>
<dbReference type="AlphaFoldDB" id="Q2GGY5"/>
<dbReference type="Pfam" id="PF07722">
    <property type="entry name" value="Peptidase_C26"/>
    <property type="match status" value="1"/>
</dbReference>
<dbReference type="OrthoDB" id="7165221at2"/>
<dbReference type="SUPFAM" id="SSF52317">
    <property type="entry name" value="Class I glutamine amidotransferase-like"/>
    <property type="match status" value="1"/>
</dbReference>
<dbReference type="InterPro" id="IPR011697">
    <property type="entry name" value="Peptidase_C26"/>
</dbReference>
<dbReference type="Gene3D" id="3.40.50.880">
    <property type="match status" value="1"/>
</dbReference>
<organism evidence="1 2">
    <name type="scientific">Ehrlichia chaffeensis (strain ATCC CRL-10679 / Arkansas)</name>
    <dbReference type="NCBI Taxonomy" id="205920"/>
    <lineage>
        <taxon>Bacteria</taxon>
        <taxon>Pseudomonadati</taxon>
        <taxon>Pseudomonadota</taxon>
        <taxon>Alphaproteobacteria</taxon>
        <taxon>Rickettsiales</taxon>
        <taxon>Anaplasmataceae</taxon>
        <taxon>Ehrlichia</taxon>
    </lineage>
</organism>
<sequence length="324" mass="36905">MKFICRMKYAIIIVLFFIILFIPCTSVSVGCVRYDQKDIVVGLISTEFISYPNEYKTALGITQLLQSYGVRVVLMDYNVIMQLVKDEIVKINKTYKANCKISRYDIIESVVLKFIEEHNINRIFIPGNHYNISSLPIAPSLDRQLVTNAVVKIIHNQNHCIHLLGVCGGLQGIMYANGIKITRVKDIVNSDISVKSHTVSMPDPRSVYANLHKIKIFPNTRLSNIAVDLKLAKDQIIYFPDAHSEAIDSNVENVMKMYNLGYKIAAMSEDGVIEAIEDKYGNIYFQFHPEYLMINAERKFGDNTSRDTSIMLADAIIKDFLFRD</sequence>
<proteinExistence type="predicted"/>
<dbReference type="HOGENOM" id="CLU_865285_0_0_5"/>
<reference evidence="1 2" key="1">
    <citation type="journal article" date="2006" name="PLoS Genet.">
        <title>Comparative genomics of emerging human ehrlichiosis agents.</title>
        <authorList>
            <person name="Dunning Hotopp J.C."/>
            <person name="Lin M."/>
            <person name="Madupu R."/>
            <person name="Crabtree J."/>
            <person name="Angiuoli S.V."/>
            <person name="Eisen J.A."/>
            <person name="Seshadri R."/>
            <person name="Ren Q."/>
            <person name="Wu M."/>
            <person name="Utterback T.R."/>
            <person name="Smith S."/>
            <person name="Lewis M."/>
            <person name="Khouri H."/>
            <person name="Zhang C."/>
            <person name="Niu H."/>
            <person name="Lin Q."/>
            <person name="Ohashi N."/>
            <person name="Zhi N."/>
            <person name="Nelson W."/>
            <person name="Brinkac L.M."/>
            <person name="Dodson R.J."/>
            <person name="Rosovitz M.J."/>
            <person name="Sundaram J."/>
            <person name="Daugherty S.C."/>
            <person name="Davidsen T."/>
            <person name="Durkin A.S."/>
            <person name="Gwinn M."/>
            <person name="Haft D.H."/>
            <person name="Selengut J.D."/>
            <person name="Sullivan S.A."/>
            <person name="Zafar N."/>
            <person name="Zhou L."/>
            <person name="Benahmed F."/>
            <person name="Forberger H."/>
            <person name="Halpin R."/>
            <person name="Mulligan S."/>
            <person name="Robinson J."/>
            <person name="White O."/>
            <person name="Rikihisa Y."/>
            <person name="Tettelin H."/>
        </authorList>
    </citation>
    <scope>NUCLEOTIDE SEQUENCE [LARGE SCALE GENOMIC DNA]</scope>
    <source>
        <strain evidence="2">ATCC CRL-10679 / Arkansas</strain>
    </source>
</reference>